<name>A0ABQ1VPH1_9BACL</name>
<dbReference type="EMBL" id="BMIW01000003">
    <property type="protein sequence ID" value="GGF86874.1"/>
    <property type="molecule type" value="Genomic_DNA"/>
</dbReference>
<proteinExistence type="predicted"/>
<dbReference type="Proteomes" id="UP000608420">
    <property type="component" value="Unassembled WGS sequence"/>
</dbReference>
<gene>
    <name evidence="1" type="ORF">GCM10010913_05440</name>
</gene>
<organism evidence="1 2">
    <name type="scientific">Paenibacillus aceti</name>
    <dbReference type="NCBI Taxonomy" id="1820010"/>
    <lineage>
        <taxon>Bacteria</taxon>
        <taxon>Bacillati</taxon>
        <taxon>Bacillota</taxon>
        <taxon>Bacilli</taxon>
        <taxon>Bacillales</taxon>
        <taxon>Paenibacillaceae</taxon>
        <taxon>Paenibacillus</taxon>
    </lineage>
</organism>
<comment type="caution">
    <text evidence="1">The sequence shown here is derived from an EMBL/GenBank/DDBJ whole genome shotgun (WGS) entry which is preliminary data.</text>
</comment>
<evidence type="ECO:0000313" key="2">
    <source>
        <dbReference type="Proteomes" id="UP000608420"/>
    </source>
</evidence>
<reference evidence="2" key="1">
    <citation type="journal article" date="2019" name="Int. J. Syst. Evol. Microbiol.">
        <title>The Global Catalogue of Microorganisms (GCM) 10K type strain sequencing project: providing services to taxonomists for standard genome sequencing and annotation.</title>
        <authorList>
            <consortium name="The Broad Institute Genomics Platform"/>
            <consortium name="The Broad Institute Genome Sequencing Center for Infectious Disease"/>
            <person name="Wu L."/>
            <person name="Ma J."/>
        </authorList>
    </citation>
    <scope>NUCLEOTIDE SEQUENCE [LARGE SCALE GENOMIC DNA]</scope>
    <source>
        <strain evidence="2">CGMCC 1.15420</strain>
    </source>
</reference>
<accession>A0ABQ1VPH1</accession>
<keyword evidence="2" id="KW-1185">Reference proteome</keyword>
<evidence type="ECO:0000313" key="1">
    <source>
        <dbReference type="EMBL" id="GGF86874.1"/>
    </source>
</evidence>
<protein>
    <submittedName>
        <fullName evidence="1">Uncharacterized protein</fullName>
    </submittedName>
</protein>
<sequence>MFYDFSHRHTPCTVDGNQDVVILSRETKATTIIGKEYLYNGLFAPTSDVTAGSYIEADGLYLVQTMRLTTEKDKYCSLLKTNVTAEIQRYKQEYDDNDNPKGDPDFITVQTVNGFAQFVTAKLRLEDPGLLSTTTHILILQTSVDVKRPQDQELQSPDRVFLNGRPYQVDDVDDLKYPNLLHVQLSDDMR</sequence>
<dbReference type="RefSeq" id="WP_120462533.1">
    <property type="nucleotide sequence ID" value="NZ_BMIW01000003.1"/>
</dbReference>